<proteinExistence type="predicted"/>
<dbReference type="RefSeq" id="WP_084843304.1">
    <property type="nucleotide sequence ID" value="NZ_ARYN01000025.1"/>
</dbReference>
<gene>
    <name evidence="2" type="ORF">IIF7_19199</name>
</gene>
<keyword evidence="1" id="KW-0732">Signal</keyword>
<protein>
    <submittedName>
        <fullName evidence="2">Uncharacterized protein</fullName>
    </submittedName>
</protein>
<reference evidence="2 3" key="1">
    <citation type="submission" date="2013-04" db="EMBL/GenBank/DDBJ databases">
        <title>Zunongwangia sp. 22II14-10F7 Genome Sequencing.</title>
        <authorList>
            <person name="Lai Q."/>
            <person name="Shao Z."/>
        </authorList>
    </citation>
    <scope>NUCLEOTIDE SEQUENCE [LARGE SCALE GENOMIC DNA]</scope>
    <source>
        <strain evidence="2 3">22II14-10F7</strain>
    </source>
</reference>
<organism evidence="2 3">
    <name type="scientific">Zunongwangia atlantica 22II14-10F7</name>
    <dbReference type="NCBI Taxonomy" id="1185767"/>
    <lineage>
        <taxon>Bacteria</taxon>
        <taxon>Pseudomonadati</taxon>
        <taxon>Bacteroidota</taxon>
        <taxon>Flavobacteriia</taxon>
        <taxon>Flavobacteriales</taxon>
        <taxon>Flavobacteriaceae</taxon>
        <taxon>Zunongwangia</taxon>
    </lineage>
</organism>
<comment type="caution">
    <text evidence="2">The sequence shown here is derived from an EMBL/GenBank/DDBJ whole genome shotgun (WGS) entry which is preliminary data.</text>
</comment>
<sequence length="183" mass="21278">MKKLICVSLLSIAFVALANGQAIFKGLEYGMSPESAKKEFRANKDDYKSVDLGNGFLYRIYQQNFQFKDEKLVKVLMTPKGAALGQNYDSAKSYLEYSRAFFEDLNYEVFFEPEYWNGPQNFGSKYGLLLMNPDKTTMVQMYPVKLQGNTFIVNLEIYNYDQFMEWYKAEDDRMTEKAENSGF</sequence>
<dbReference type="OrthoDB" id="9841218at2"/>
<feature type="chain" id="PRO_5012869692" evidence="1">
    <location>
        <begin position="19"/>
        <end position="183"/>
    </location>
</feature>
<evidence type="ECO:0000256" key="1">
    <source>
        <dbReference type="SAM" id="SignalP"/>
    </source>
</evidence>
<feature type="signal peptide" evidence="1">
    <location>
        <begin position="1"/>
        <end position="18"/>
    </location>
</feature>
<name>A0A1Y1SYI8_9FLAO</name>
<keyword evidence="3" id="KW-1185">Reference proteome</keyword>
<accession>A0A1Y1SYI8</accession>
<dbReference type="AlphaFoldDB" id="A0A1Y1SYI8"/>
<dbReference type="EMBL" id="ARYN01000025">
    <property type="protein sequence ID" value="ORL43810.1"/>
    <property type="molecule type" value="Genomic_DNA"/>
</dbReference>
<dbReference type="Proteomes" id="UP000192746">
    <property type="component" value="Unassembled WGS sequence"/>
</dbReference>
<evidence type="ECO:0000313" key="2">
    <source>
        <dbReference type="EMBL" id="ORL43810.1"/>
    </source>
</evidence>
<evidence type="ECO:0000313" key="3">
    <source>
        <dbReference type="Proteomes" id="UP000192746"/>
    </source>
</evidence>